<dbReference type="Gene3D" id="2.40.10.10">
    <property type="entry name" value="Trypsin-like serine proteases"/>
    <property type="match status" value="1"/>
</dbReference>
<dbReference type="Pfam" id="PF00089">
    <property type="entry name" value="Trypsin"/>
    <property type="match status" value="1"/>
</dbReference>
<evidence type="ECO:0000259" key="2">
    <source>
        <dbReference type="PROSITE" id="PS50240"/>
    </source>
</evidence>
<dbReference type="PANTHER" id="PTHR24252:SF18">
    <property type="entry name" value="OVOCHYMASE 1"/>
    <property type="match status" value="1"/>
</dbReference>
<accession>A0AAV5TYH4</accession>
<dbReference type="InterPro" id="IPR009003">
    <property type="entry name" value="Peptidase_S1_PA"/>
</dbReference>
<feature type="non-terminal residue" evidence="3">
    <location>
        <position position="1"/>
    </location>
</feature>
<feature type="domain" description="Peptidase S1" evidence="2">
    <location>
        <begin position="36"/>
        <end position="183"/>
    </location>
</feature>
<evidence type="ECO:0000313" key="4">
    <source>
        <dbReference type="Proteomes" id="UP001432027"/>
    </source>
</evidence>
<evidence type="ECO:0000313" key="3">
    <source>
        <dbReference type="EMBL" id="GMS99278.1"/>
    </source>
</evidence>
<dbReference type="PROSITE" id="PS50240">
    <property type="entry name" value="TRYPSIN_DOM"/>
    <property type="match status" value="1"/>
</dbReference>
<comment type="caution">
    <text evidence="3">The sequence shown here is derived from an EMBL/GenBank/DDBJ whole genome shotgun (WGS) entry which is preliminary data.</text>
</comment>
<dbReference type="SUPFAM" id="SSF50494">
    <property type="entry name" value="Trypsin-like serine proteases"/>
    <property type="match status" value="1"/>
</dbReference>
<sequence>AVIAAAASAAETEDFFFAPECGRTPIPPSLLTSNAIVGGSPATPYSWPWQAVVCKNEWWGLFCTFQCSATVIDKKWILTAAECVDENTQNWSVRTGVFDESNKEGSEQKPKIRKVHIYKDFDRKTKRNNIALIQLDKDLILDSFTQPVCLPDKDKGISSNSTGWITGWGFQNRIGSIQKALQQ</sequence>
<dbReference type="CDD" id="cd00190">
    <property type="entry name" value="Tryp_SPc"/>
    <property type="match status" value="1"/>
</dbReference>
<dbReference type="AlphaFoldDB" id="A0AAV5TYH4"/>
<dbReference type="InterPro" id="IPR043504">
    <property type="entry name" value="Peptidase_S1_PA_chymotrypsin"/>
</dbReference>
<dbReference type="GO" id="GO:0006508">
    <property type="term" value="P:proteolysis"/>
    <property type="evidence" value="ECO:0007669"/>
    <property type="project" value="InterPro"/>
</dbReference>
<dbReference type="FunFam" id="2.40.10.10:FF:000068">
    <property type="entry name" value="transmembrane protease serine 2"/>
    <property type="match status" value="1"/>
</dbReference>
<keyword evidence="4" id="KW-1185">Reference proteome</keyword>
<dbReference type="GO" id="GO:0004252">
    <property type="term" value="F:serine-type endopeptidase activity"/>
    <property type="evidence" value="ECO:0007669"/>
    <property type="project" value="InterPro"/>
</dbReference>
<proteinExistence type="predicted"/>
<dbReference type="PANTHER" id="PTHR24252">
    <property type="entry name" value="ACROSIN-RELATED"/>
    <property type="match status" value="1"/>
</dbReference>
<reference evidence="3" key="1">
    <citation type="submission" date="2023-10" db="EMBL/GenBank/DDBJ databases">
        <title>Genome assembly of Pristionchus species.</title>
        <authorList>
            <person name="Yoshida K."/>
            <person name="Sommer R.J."/>
        </authorList>
    </citation>
    <scope>NUCLEOTIDE SEQUENCE</scope>
    <source>
        <strain evidence="3">RS0144</strain>
    </source>
</reference>
<dbReference type="InterPro" id="IPR001254">
    <property type="entry name" value="Trypsin_dom"/>
</dbReference>
<gene>
    <name evidence="3" type="ORF">PENTCL1PPCAC_21453</name>
</gene>
<dbReference type="Proteomes" id="UP001432027">
    <property type="component" value="Unassembled WGS sequence"/>
</dbReference>
<organism evidence="3 4">
    <name type="scientific">Pristionchus entomophagus</name>
    <dbReference type="NCBI Taxonomy" id="358040"/>
    <lineage>
        <taxon>Eukaryota</taxon>
        <taxon>Metazoa</taxon>
        <taxon>Ecdysozoa</taxon>
        <taxon>Nematoda</taxon>
        <taxon>Chromadorea</taxon>
        <taxon>Rhabditida</taxon>
        <taxon>Rhabditina</taxon>
        <taxon>Diplogasteromorpha</taxon>
        <taxon>Diplogasteroidea</taxon>
        <taxon>Neodiplogasteridae</taxon>
        <taxon>Pristionchus</taxon>
    </lineage>
</organism>
<evidence type="ECO:0000256" key="1">
    <source>
        <dbReference type="ARBA" id="ARBA00023157"/>
    </source>
</evidence>
<dbReference type="EMBL" id="BTSX01000005">
    <property type="protein sequence ID" value="GMS99278.1"/>
    <property type="molecule type" value="Genomic_DNA"/>
</dbReference>
<keyword evidence="1" id="KW-1015">Disulfide bond</keyword>
<dbReference type="SMART" id="SM00020">
    <property type="entry name" value="Tryp_SPc"/>
    <property type="match status" value="1"/>
</dbReference>
<protein>
    <recommendedName>
        <fullName evidence="2">Peptidase S1 domain-containing protein</fullName>
    </recommendedName>
</protein>
<name>A0AAV5TYH4_9BILA</name>